<feature type="transmembrane region" description="Helical" evidence="14">
    <location>
        <begin position="189"/>
        <end position="214"/>
    </location>
</feature>
<dbReference type="UniPathway" id="UPA00378"/>
<name>A0A316USL9_9BASI</name>
<keyword evidence="7 14" id="KW-0812">Transmembrane</keyword>
<organism evidence="15 16">
    <name type="scientific">Jaminaea rosea</name>
    <dbReference type="NCBI Taxonomy" id="1569628"/>
    <lineage>
        <taxon>Eukaryota</taxon>
        <taxon>Fungi</taxon>
        <taxon>Dikarya</taxon>
        <taxon>Basidiomycota</taxon>
        <taxon>Ustilaginomycotina</taxon>
        <taxon>Exobasidiomycetes</taxon>
        <taxon>Microstromatales</taxon>
        <taxon>Microstromatales incertae sedis</taxon>
        <taxon>Jaminaea</taxon>
    </lineage>
</organism>
<keyword evidence="6 14" id="KW-0808">Transferase</keyword>
<evidence type="ECO:0000256" key="12">
    <source>
        <dbReference type="ARBA" id="ARBA00049506"/>
    </source>
</evidence>
<dbReference type="PANTHER" id="PTHR12646:SF0">
    <property type="entry name" value="DOL-P-MAN:MAN(5)GLCNAC(2)-PP-DOL ALPHA-1,3-MANNOSYLTRANSFERASE"/>
    <property type="match status" value="1"/>
</dbReference>
<feature type="transmembrane region" description="Helical" evidence="14">
    <location>
        <begin position="161"/>
        <end position="183"/>
    </location>
</feature>
<evidence type="ECO:0000256" key="6">
    <source>
        <dbReference type="ARBA" id="ARBA00022679"/>
    </source>
</evidence>
<comment type="subcellular location">
    <subcellularLocation>
        <location evidence="1 14">Endoplasmic reticulum membrane</location>
        <topology evidence="1 14">Multi-pass membrane protein</topology>
    </subcellularLocation>
</comment>
<reference evidence="15 16" key="1">
    <citation type="journal article" date="2018" name="Mol. Biol. Evol.">
        <title>Broad Genomic Sampling Reveals a Smut Pathogenic Ancestry of the Fungal Clade Ustilaginomycotina.</title>
        <authorList>
            <person name="Kijpornyongpan T."/>
            <person name="Mondo S.J."/>
            <person name="Barry K."/>
            <person name="Sandor L."/>
            <person name="Lee J."/>
            <person name="Lipzen A."/>
            <person name="Pangilinan J."/>
            <person name="LaButti K."/>
            <person name="Hainaut M."/>
            <person name="Henrissat B."/>
            <person name="Grigoriev I.V."/>
            <person name="Spatafora J.W."/>
            <person name="Aime M.C."/>
        </authorList>
    </citation>
    <scope>NUCLEOTIDE SEQUENCE [LARGE SCALE GENOMIC DNA]</scope>
    <source>
        <strain evidence="15 16">MCA 5214</strain>
    </source>
</reference>
<dbReference type="AlphaFoldDB" id="A0A316USL9"/>
<keyword evidence="16" id="KW-1185">Reference proteome</keyword>
<feature type="transmembrane region" description="Helical" evidence="14">
    <location>
        <begin position="120"/>
        <end position="140"/>
    </location>
</feature>
<evidence type="ECO:0000256" key="3">
    <source>
        <dbReference type="ARBA" id="ARBA00011964"/>
    </source>
</evidence>
<comment type="function">
    <text evidence="11 14">Dol-P-Man:Man(5)GlcNAc(2)-PP-Dol alpha-1,3-mannosyltransferase that operates in the biosynthetic pathway of dolichol-linked oligosaccharides, the glycan precursors employed in protein asparagine (N)-glycosylation. The assembly of dolichol-linked oligosaccharides begins on the cytosolic side of the endoplasmic reticulum membrane and finishes in its lumen. The sequential addition of sugars to dolichol pyrophosphate produces dolichol-linked oligosaccharides containing fourteen sugars, including two GlcNAcs, nine mannoses and three glucoses. Once assembled, the oligosaccharide is transferred from the lipid to nascent proteins by oligosaccharyltransferases. In the lumen of the endoplasmic reticulum, adds the first dolichyl beta-D-mannosyl phosphate derived mannose in an alpha-1,3 linkage to Man(5)GlcNAc(2)-PP-dolichol to produce Man(6)GlcNAc(2)-PP-dolichol.</text>
</comment>
<dbReference type="Proteomes" id="UP000245884">
    <property type="component" value="Unassembled WGS sequence"/>
</dbReference>
<feature type="transmembrane region" description="Helical" evidence="14">
    <location>
        <begin position="226"/>
        <end position="245"/>
    </location>
</feature>
<dbReference type="EMBL" id="KZ819665">
    <property type="protein sequence ID" value="PWN28272.1"/>
    <property type="molecule type" value="Genomic_DNA"/>
</dbReference>
<evidence type="ECO:0000256" key="11">
    <source>
        <dbReference type="ARBA" id="ARBA00044743"/>
    </source>
</evidence>
<feature type="transmembrane region" description="Helical" evidence="14">
    <location>
        <begin position="38"/>
        <end position="63"/>
    </location>
</feature>
<accession>A0A316USL9</accession>
<protein>
    <recommendedName>
        <fullName evidence="4 14">Dol-P-Man:Man(5)GlcNAc(2)-PP-Dol alpha-1,3-mannosyltransferase</fullName>
        <ecNumber evidence="3 14">2.4.1.258</ecNumber>
    </recommendedName>
    <alternativeName>
        <fullName evidence="14">Dol-P-Man-dependent alpha(1-3)-mannosyltransferase</fullName>
    </alternativeName>
</protein>
<dbReference type="STRING" id="1569628.A0A316USL9"/>
<dbReference type="EC" id="2.4.1.258" evidence="3 14"/>
<proteinExistence type="inferred from homology"/>
<evidence type="ECO:0000256" key="4">
    <source>
        <dbReference type="ARBA" id="ARBA00015561"/>
    </source>
</evidence>
<comment type="pathway">
    <text evidence="2 14">Protein modification; protein glycosylation.</text>
</comment>
<evidence type="ECO:0000313" key="15">
    <source>
        <dbReference type="EMBL" id="PWN28272.1"/>
    </source>
</evidence>
<dbReference type="Pfam" id="PF05208">
    <property type="entry name" value="ALG3"/>
    <property type="match status" value="1"/>
</dbReference>
<feature type="transmembrane region" description="Helical" evidence="14">
    <location>
        <begin position="280"/>
        <end position="302"/>
    </location>
</feature>
<dbReference type="RefSeq" id="XP_025362884.1">
    <property type="nucleotide sequence ID" value="XM_025507338.1"/>
</dbReference>
<evidence type="ECO:0000256" key="7">
    <source>
        <dbReference type="ARBA" id="ARBA00022692"/>
    </source>
</evidence>
<evidence type="ECO:0000256" key="13">
    <source>
        <dbReference type="ARBA" id="ARBA00093457"/>
    </source>
</evidence>
<dbReference type="GO" id="GO:0052925">
    <property type="term" value="F:dol-P-Man:Man(5)GlcNAc(2)-PP-Dol alpha-1,3-mannosyltransferase activity"/>
    <property type="evidence" value="ECO:0007669"/>
    <property type="project" value="UniProtKB-EC"/>
</dbReference>
<evidence type="ECO:0000256" key="1">
    <source>
        <dbReference type="ARBA" id="ARBA00004477"/>
    </source>
</evidence>
<dbReference type="PANTHER" id="PTHR12646">
    <property type="entry name" value="NOT56 - RELATED"/>
    <property type="match status" value="1"/>
</dbReference>
<gene>
    <name evidence="15" type="ORF">BDZ90DRAFT_238417</name>
</gene>
<evidence type="ECO:0000256" key="2">
    <source>
        <dbReference type="ARBA" id="ARBA00004922"/>
    </source>
</evidence>
<evidence type="ECO:0000256" key="9">
    <source>
        <dbReference type="ARBA" id="ARBA00022989"/>
    </source>
</evidence>
<dbReference type="GeneID" id="37029161"/>
<keyword evidence="8 14" id="KW-0256">Endoplasmic reticulum</keyword>
<evidence type="ECO:0000256" key="14">
    <source>
        <dbReference type="RuleBase" id="RU364047"/>
    </source>
</evidence>
<evidence type="ECO:0000256" key="10">
    <source>
        <dbReference type="ARBA" id="ARBA00023136"/>
    </source>
</evidence>
<evidence type="ECO:0000256" key="5">
    <source>
        <dbReference type="ARBA" id="ARBA00022676"/>
    </source>
</evidence>
<dbReference type="InterPro" id="IPR007873">
    <property type="entry name" value="Glycosyltransferase_ALG3"/>
</dbReference>
<dbReference type="GO" id="GO:0005789">
    <property type="term" value="C:endoplasmic reticulum membrane"/>
    <property type="evidence" value="ECO:0007669"/>
    <property type="project" value="UniProtKB-SubCell"/>
</dbReference>
<keyword evidence="10 14" id="KW-0472">Membrane</keyword>
<comment type="catalytic activity">
    <reaction evidence="12 14">
        <text>an alpha-D-Man-(1-&gt;2)-alpha-D-Man-(1-&gt;2)-alpha-D-Man-(1-&gt;3)-[alpha-D-Man-(1-&gt;6)]-beta-D-Man-(1-&gt;4)-beta-D-GlcNAc-(1-&gt;4)-alpha-D-GlcNAc-diphospho-di-trans,poly-cis-dolichol + a di-trans,poly-cis-dolichyl beta-D-mannosyl phosphate = an alpha-D-Man-(1-&gt;2)-alpha-D-Man-(1-&gt;2)-alpha-D-Man-(1-&gt;3)-[alpha-D-Man-(1-&gt;3)-alpha-D-Man-(1-&gt;6)]-beta-D-Man-(1-&gt;4)-beta-D-GlcNAc-(1-&gt;4)-alpha-D-GlcNAc-diphospho-di-trans,poly-cis-dolichol + a di-trans,poly-cis-dolichyl phosphate + H(+)</text>
        <dbReference type="Rhea" id="RHEA:29527"/>
        <dbReference type="Rhea" id="RHEA-COMP:19498"/>
        <dbReference type="Rhea" id="RHEA-COMP:19501"/>
        <dbReference type="Rhea" id="RHEA-COMP:19516"/>
        <dbReference type="Rhea" id="RHEA-COMP:19517"/>
        <dbReference type="ChEBI" id="CHEBI:15378"/>
        <dbReference type="ChEBI" id="CHEBI:57683"/>
        <dbReference type="ChEBI" id="CHEBI:58211"/>
        <dbReference type="ChEBI" id="CHEBI:132515"/>
        <dbReference type="ChEBI" id="CHEBI:132516"/>
        <dbReference type="EC" id="2.4.1.258"/>
    </reaction>
    <physiologicalReaction direction="left-to-right" evidence="12 14">
        <dbReference type="Rhea" id="RHEA:29528"/>
    </physiologicalReaction>
</comment>
<dbReference type="OrthoDB" id="20028at2759"/>
<evidence type="ECO:0000256" key="8">
    <source>
        <dbReference type="ARBA" id="ARBA00022824"/>
    </source>
</evidence>
<sequence length="429" mass="47236">MRSKARTQGNAATSGSASPLARTGALSLLQEILLTQRYFVPLAILVLLFDAALTALVVLRIPYTEIDYSTYMQQAALFLKGERDYKNITGDTGPCVYPAGHLYVYALLHKLTRAGKDLRLGQWLFAGLYLTCQAAVVEVYRKAGAPSLLLAFLPLSKRLHSIFVLRLFNDGVAMTVMWVAIALVAHKRYSAACVVASLALSIKMNILLFVPGLAVVVYRAKGGARAIVDGLLIVVVQALVSIPFLTSPHPGAYLRQAFDLSRQFLYKWTVNLRFLPEDIFLSRTTGLILLAAHALLLLVFALNRWTGIGAQGLDWIARTWTRGEEMDARSAIVTLLTSNLIGILCARSLHYQFFAWYAQSLPLLVWQSHMPWSAKLLVPLSIEIAWNMYPSTISSSASLCASNALLLLGLYRSGAAQLSTSQSRRTKTQ</sequence>
<evidence type="ECO:0000313" key="16">
    <source>
        <dbReference type="Proteomes" id="UP000245884"/>
    </source>
</evidence>
<keyword evidence="9 14" id="KW-1133">Transmembrane helix</keyword>
<comment type="similarity">
    <text evidence="13">Belongs to the glycosyltransferase ALG3 family.</text>
</comment>
<keyword evidence="5 14" id="KW-0328">Glycosyltransferase</keyword>